<dbReference type="Gene3D" id="2.130.10.10">
    <property type="entry name" value="YVTN repeat-like/Quinoprotein amine dehydrogenase"/>
    <property type="match status" value="1"/>
</dbReference>
<keyword evidence="2" id="KW-0175">Coiled coil</keyword>
<dbReference type="PANTHER" id="PTHR43547">
    <property type="entry name" value="TWO-COMPONENT HISTIDINE KINASE"/>
    <property type="match status" value="1"/>
</dbReference>
<dbReference type="Gene3D" id="2.60.40.10">
    <property type="entry name" value="Immunoglobulins"/>
    <property type="match status" value="1"/>
</dbReference>
<accession>A0ABX2AZP0</accession>
<dbReference type="Pfam" id="PF08281">
    <property type="entry name" value="Sigma70_r4_2"/>
    <property type="match status" value="1"/>
</dbReference>
<dbReference type="SUPFAM" id="SSF46894">
    <property type="entry name" value="C-terminal effector domain of the bipartite response regulators"/>
    <property type="match status" value="1"/>
</dbReference>
<dbReference type="SUPFAM" id="SSF63829">
    <property type="entry name" value="Calcium-dependent phosphotriesterase"/>
    <property type="match status" value="1"/>
</dbReference>
<dbReference type="InterPro" id="IPR000792">
    <property type="entry name" value="Tscrpt_reg_LuxR_C"/>
</dbReference>
<dbReference type="InterPro" id="IPR036388">
    <property type="entry name" value="WH-like_DNA-bd_sf"/>
</dbReference>
<feature type="coiled-coil region" evidence="2">
    <location>
        <begin position="312"/>
        <end position="366"/>
    </location>
</feature>
<dbReference type="Pfam" id="PF07495">
    <property type="entry name" value="Y_Y_Y"/>
    <property type="match status" value="1"/>
</dbReference>
<dbReference type="InterPro" id="IPR016032">
    <property type="entry name" value="Sig_transdc_resp-reg_C-effctor"/>
</dbReference>
<evidence type="ECO:0000313" key="5">
    <source>
        <dbReference type="EMBL" id="NPE24729.1"/>
    </source>
</evidence>
<sequence>MSGEFIEDADGSIWVSHWQKGIYHLVLDNELKNVKHTEHFHKGNGLLVDELNIVCKIQGRTYISTVDGLYSYDSKKRKLTLDNGMSRIFNKFGVPLNIYETPDGDLWAYTEKYLALAQRQKNGRYKVDSISYKGMVNRLQPVGRPGFTAHQTLLNSQDGFFVASRQEQFVGYKSKVFVRRIYSTNKRDSLLMAFFPSNNGDAVRVDHDNNSLRIEYVMPEYRDPNAVTYSCRLEGYDKHWSTPQTANYTDYTHLPKGEYVFHVKAHNRLTGQNDEFRQTIIILPAWYETWWAYLIYIIIGVLTVRMLILYLKKRADRELLRMRKEKERQLREQEREFQMEQAQKDKQLAELRNEQLNLNLKQKAGQLADSTINLVRKNEMLQEIDQSMFELSEDVKHNEPATALQRRIKNIRRSIEMNMGDDKNWQKFEENFNLVYDNFMQRLTEHYPELKMNDRKLCAYLRMDLSSKEIASLMNCSERSVETARYRLRKKLQMEKGDNLTTFLQNF</sequence>
<feature type="transmembrane region" description="Helical" evidence="3">
    <location>
        <begin position="290"/>
        <end position="311"/>
    </location>
</feature>
<evidence type="ECO:0000259" key="4">
    <source>
        <dbReference type="PROSITE" id="PS00622"/>
    </source>
</evidence>
<keyword evidence="3" id="KW-0812">Transmembrane</keyword>
<evidence type="ECO:0000256" key="3">
    <source>
        <dbReference type="SAM" id="Phobius"/>
    </source>
</evidence>
<keyword evidence="3" id="KW-0472">Membrane</keyword>
<gene>
    <name evidence="5" type="ORF">HPS54_04210</name>
</gene>
<dbReference type="Gene3D" id="1.10.10.10">
    <property type="entry name" value="Winged helix-like DNA-binding domain superfamily/Winged helix DNA-binding domain"/>
    <property type="match status" value="1"/>
</dbReference>
<dbReference type="EMBL" id="JABKKJ010000004">
    <property type="protein sequence ID" value="NPE24729.1"/>
    <property type="molecule type" value="Genomic_DNA"/>
</dbReference>
<dbReference type="Proteomes" id="UP000820977">
    <property type="component" value="Unassembled WGS sequence"/>
</dbReference>
<feature type="domain" description="HTH luxR-type" evidence="4">
    <location>
        <begin position="464"/>
        <end position="491"/>
    </location>
</feature>
<proteinExistence type="predicted"/>
<dbReference type="PROSITE" id="PS00622">
    <property type="entry name" value="HTH_LUXR_1"/>
    <property type="match status" value="1"/>
</dbReference>
<evidence type="ECO:0000256" key="1">
    <source>
        <dbReference type="ARBA" id="ARBA00022553"/>
    </source>
</evidence>
<evidence type="ECO:0000313" key="6">
    <source>
        <dbReference type="Proteomes" id="UP000820977"/>
    </source>
</evidence>
<dbReference type="InterPro" id="IPR011123">
    <property type="entry name" value="Y_Y_Y"/>
</dbReference>
<reference evidence="5 6" key="1">
    <citation type="submission" date="2020-05" db="EMBL/GenBank/DDBJ databases">
        <title>Distinct polysaccharide utilization as determinants for interspecies competition between intestinal Prevotella spp.</title>
        <authorList>
            <person name="Galvez E.J.C."/>
            <person name="Iljazovic A."/>
            <person name="Strowig T."/>
        </authorList>
    </citation>
    <scope>NUCLEOTIDE SEQUENCE [LARGE SCALE GENOMIC DNA]</scope>
    <source>
        <strain evidence="5 6">PCHR</strain>
    </source>
</reference>
<dbReference type="RefSeq" id="WP_172344223.1">
    <property type="nucleotide sequence ID" value="NZ_CATEIB010000092.1"/>
</dbReference>
<keyword evidence="6" id="KW-1185">Reference proteome</keyword>
<dbReference type="InterPro" id="IPR015943">
    <property type="entry name" value="WD40/YVTN_repeat-like_dom_sf"/>
</dbReference>
<name>A0ABX2AZP0_9BACT</name>
<keyword evidence="1" id="KW-0597">Phosphoprotein</keyword>
<keyword evidence="3" id="KW-1133">Transmembrane helix</keyword>
<dbReference type="InterPro" id="IPR013249">
    <property type="entry name" value="RNA_pol_sigma70_r4_t2"/>
</dbReference>
<dbReference type="InterPro" id="IPR013783">
    <property type="entry name" value="Ig-like_fold"/>
</dbReference>
<protein>
    <recommendedName>
        <fullName evidence="4">HTH luxR-type domain-containing protein</fullName>
    </recommendedName>
</protein>
<organism evidence="5 6">
    <name type="scientific">Xylanibacter caecicola</name>
    <dbReference type="NCBI Taxonomy" id="2736294"/>
    <lineage>
        <taxon>Bacteria</taxon>
        <taxon>Pseudomonadati</taxon>
        <taxon>Bacteroidota</taxon>
        <taxon>Bacteroidia</taxon>
        <taxon>Bacteroidales</taxon>
        <taxon>Prevotellaceae</taxon>
        <taxon>Xylanibacter</taxon>
    </lineage>
</organism>
<comment type="caution">
    <text evidence="5">The sequence shown here is derived from an EMBL/GenBank/DDBJ whole genome shotgun (WGS) entry which is preliminary data.</text>
</comment>
<dbReference type="PANTHER" id="PTHR43547:SF2">
    <property type="entry name" value="HYBRID SIGNAL TRANSDUCTION HISTIDINE KINASE C"/>
    <property type="match status" value="1"/>
</dbReference>
<evidence type="ECO:0000256" key="2">
    <source>
        <dbReference type="SAM" id="Coils"/>
    </source>
</evidence>